<dbReference type="STRING" id="82805.SAMN04487998_1535"/>
<evidence type="ECO:0000259" key="3">
    <source>
        <dbReference type="PROSITE" id="PS51186"/>
    </source>
</evidence>
<proteinExistence type="predicted"/>
<dbReference type="EMBL" id="FOHS01000002">
    <property type="protein sequence ID" value="SET35325.1"/>
    <property type="molecule type" value="Genomic_DNA"/>
</dbReference>
<reference evidence="5" key="1">
    <citation type="submission" date="2016-10" db="EMBL/GenBank/DDBJ databases">
        <authorList>
            <person name="Varghese N."/>
            <person name="Submissions S."/>
        </authorList>
    </citation>
    <scope>NUCLEOTIDE SEQUENCE [LARGE SCALE GENOMIC DNA]</scope>
    <source>
        <strain evidence="5">DSM 15310</strain>
    </source>
</reference>
<accession>A0A1I0DTN4</accession>
<dbReference type="AlphaFoldDB" id="A0A1I0DTN4"/>
<evidence type="ECO:0000313" key="4">
    <source>
        <dbReference type="EMBL" id="SET35325.1"/>
    </source>
</evidence>
<dbReference type="InterPro" id="IPR000182">
    <property type="entry name" value="GNAT_dom"/>
</dbReference>
<dbReference type="PANTHER" id="PTHR43877">
    <property type="entry name" value="AMINOALKYLPHOSPHONATE N-ACETYLTRANSFERASE-RELATED-RELATED"/>
    <property type="match status" value="1"/>
</dbReference>
<organism evidence="4 5">
    <name type="scientific">Hymenobacter actinosclerus</name>
    <dbReference type="NCBI Taxonomy" id="82805"/>
    <lineage>
        <taxon>Bacteria</taxon>
        <taxon>Pseudomonadati</taxon>
        <taxon>Bacteroidota</taxon>
        <taxon>Cytophagia</taxon>
        <taxon>Cytophagales</taxon>
        <taxon>Hymenobacteraceae</taxon>
        <taxon>Hymenobacter</taxon>
    </lineage>
</organism>
<dbReference type="Pfam" id="PF00583">
    <property type="entry name" value="Acetyltransf_1"/>
    <property type="match status" value="1"/>
</dbReference>
<keyword evidence="5" id="KW-1185">Reference proteome</keyword>
<protein>
    <submittedName>
        <fullName evidence="4">Predicted N-acetyltransferase YhbS</fullName>
    </submittedName>
</protein>
<dbReference type="CDD" id="cd04301">
    <property type="entry name" value="NAT_SF"/>
    <property type="match status" value="1"/>
</dbReference>
<feature type="domain" description="N-acetyltransferase" evidence="3">
    <location>
        <begin position="5"/>
        <end position="163"/>
    </location>
</feature>
<name>A0A1I0DTN4_9BACT</name>
<dbReference type="InterPro" id="IPR050832">
    <property type="entry name" value="Bact_Acetyltransf"/>
</dbReference>
<evidence type="ECO:0000256" key="2">
    <source>
        <dbReference type="ARBA" id="ARBA00023315"/>
    </source>
</evidence>
<dbReference type="SUPFAM" id="SSF55729">
    <property type="entry name" value="Acyl-CoA N-acyltransferases (Nat)"/>
    <property type="match status" value="1"/>
</dbReference>
<dbReference type="Gene3D" id="3.40.630.30">
    <property type="match status" value="1"/>
</dbReference>
<dbReference type="PROSITE" id="PS51186">
    <property type="entry name" value="GNAT"/>
    <property type="match status" value="1"/>
</dbReference>
<evidence type="ECO:0000313" key="5">
    <source>
        <dbReference type="Proteomes" id="UP000198697"/>
    </source>
</evidence>
<evidence type="ECO:0000256" key="1">
    <source>
        <dbReference type="ARBA" id="ARBA00022679"/>
    </source>
</evidence>
<dbReference type="RefSeq" id="WP_092770073.1">
    <property type="nucleotide sequence ID" value="NZ_FOHS01000002.1"/>
</dbReference>
<dbReference type="GO" id="GO:0016747">
    <property type="term" value="F:acyltransferase activity, transferring groups other than amino-acyl groups"/>
    <property type="evidence" value="ECO:0007669"/>
    <property type="project" value="InterPro"/>
</dbReference>
<dbReference type="OrthoDB" id="9796381at2"/>
<dbReference type="InterPro" id="IPR016181">
    <property type="entry name" value="Acyl_CoA_acyltransferase"/>
</dbReference>
<keyword evidence="1 4" id="KW-0808">Transferase</keyword>
<gene>
    <name evidence="4" type="ORF">SAMN04487998_1535</name>
</gene>
<sequence length="178" mass="19592">MSPTLLFSQATPADLPALNRLVNRAYRGETSQQGWTTEAALLAGQRTDEADLREQLEKPGAQFLLAHRTTDDELVGSVFLQQQGPELYLGMLSVEPTQQAGGIGRQLVQAAESHARALGCHAVRMTVISVRHELLAWYERLGYARTSETVAFPTDTRFGVPLLAEPLVLLVLRKVVNE</sequence>
<keyword evidence="2" id="KW-0012">Acyltransferase</keyword>
<dbReference type="Proteomes" id="UP000198697">
    <property type="component" value="Unassembled WGS sequence"/>
</dbReference>